<dbReference type="PANTHER" id="PTHR44873">
    <property type="entry name" value="DNAJ HOMOLOG SUBFAMILY C MEMBER 30, MITOCHONDRIAL"/>
    <property type="match status" value="1"/>
</dbReference>
<feature type="domain" description="J" evidence="2">
    <location>
        <begin position="18"/>
        <end position="83"/>
    </location>
</feature>
<dbReference type="AlphaFoldDB" id="A0A0B7N0X9"/>
<dbReference type="PRINTS" id="PR00625">
    <property type="entry name" value="JDOMAIN"/>
</dbReference>
<evidence type="ECO:0000313" key="3">
    <source>
        <dbReference type="EMBL" id="CEP08799.1"/>
    </source>
</evidence>
<evidence type="ECO:0000259" key="2">
    <source>
        <dbReference type="PROSITE" id="PS50076"/>
    </source>
</evidence>
<organism evidence="3 4">
    <name type="scientific">Parasitella parasitica</name>
    <dbReference type="NCBI Taxonomy" id="35722"/>
    <lineage>
        <taxon>Eukaryota</taxon>
        <taxon>Fungi</taxon>
        <taxon>Fungi incertae sedis</taxon>
        <taxon>Mucoromycota</taxon>
        <taxon>Mucoromycotina</taxon>
        <taxon>Mucoromycetes</taxon>
        <taxon>Mucorales</taxon>
        <taxon>Mucorineae</taxon>
        <taxon>Mucoraceae</taxon>
        <taxon>Parasitella</taxon>
    </lineage>
</organism>
<proteinExistence type="predicted"/>
<dbReference type="STRING" id="35722.A0A0B7N0X9"/>
<reference evidence="3 4" key="1">
    <citation type="submission" date="2014-09" db="EMBL/GenBank/DDBJ databases">
        <authorList>
            <person name="Ellenberger Sabrina"/>
        </authorList>
    </citation>
    <scope>NUCLEOTIDE SEQUENCE [LARGE SCALE GENOMIC DNA]</scope>
    <source>
        <strain evidence="3 4">CBS 412.66</strain>
    </source>
</reference>
<dbReference type="InterPro" id="IPR001623">
    <property type="entry name" value="DnaJ_domain"/>
</dbReference>
<feature type="region of interest" description="Disordered" evidence="1">
    <location>
        <begin position="99"/>
        <end position="182"/>
    </location>
</feature>
<keyword evidence="4" id="KW-1185">Reference proteome</keyword>
<evidence type="ECO:0000313" key="4">
    <source>
        <dbReference type="Proteomes" id="UP000054107"/>
    </source>
</evidence>
<dbReference type="CDD" id="cd06257">
    <property type="entry name" value="DnaJ"/>
    <property type="match status" value="1"/>
</dbReference>
<dbReference type="OrthoDB" id="445556at2759"/>
<dbReference type="PANTHER" id="PTHR44873:SF1">
    <property type="entry name" value="DNAJ HOMOLOG SUBFAMILY C MEMBER 30, MITOCHONDRIAL"/>
    <property type="match status" value="1"/>
</dbReference>
<sequence>MSLLFKRSFYSSISRHRNFYDILQLHERADKRTIKASYYRLSKKYHPDLNPNNKEAHKLFLEINEAYAILGNEASKKKYDYERSTGSSHNAEYTNTMARYSKAGGSGGNKQAWHFRNRRPRSTGSASAQEQAEKMRQSTAGGGFNHDEHFNRHYAAEEHRRKQRVENAARRRRAAGDDSVPGQRAKEMENLWGRFWRLGVLLAGIAYATQHLT</sequence>
<dbReference type="Pfam" id="PF00226">
    <property type="entry name" value="DnaJ"/>
    <property type="match status" value="1"/>
</dbReference>
<protein>
    <recommendedName>
        <fullName evidence="2">J domain-containing protein</fullName>
    </recommendedName>
</protein>
<accession>A0A0B7N0X9</accession>
<feature type="compositionally biased region" description="Basic and acidic residues" evidence="1">
    <location>
        <begin position="145"/>
        <end position="169"/>
    </location>
</feature>
<dbReference type="InterPro" id="IPR053025">
    <property type="entry name" value="Mito_ATP_Synthase-Asso"/>
</dbReference>
<dbReference type="Proteomes" id="UP000054107">
    <property type="component" value="Unassembled WGS sequence"/>
</dbReference>
<dbReference type="Gene3D" id="1.10.287.110">
    <property type="entry name" value="DnaJ domain"/>
    <property type="match status" value="1"/>
</dbReference>
<name>A0A0B7N0X9_9FUNG</name>
<gene>
    <name evidence="3" type="primary">PARPA_02188.1 scaffold 3493</name>
</gene>
<dbReference type="EMBL" id="LN720399">
    <property type="protein sequence ID" value="CEP08799.1"/>
    <property type="molecule type" value="Genomic_DNA"/>
</dbReference>
<evidence type="ECO:0000256" key="1">
    <source>
        <dbReference type="SAM" id="MobiDB-lite"/>
    </source>
</evidence>
<dbReference type="SUPFAM" id="SSF46565">
    <property type="entry name" value="Chaperone J-domain"/>
    <property type="match status" value="1"/>
</dbReference>
<dbReference type="PROSITE" id="PS50076">
    <property type="entry name" value="DNAJ_2"/>
    <property type="match status" value="1"/>
</dbReference>
<dbReference type="SMART" id="SM00271">
    <property type="entry name" value="DnaJ"/>
    <property type="match status" value="1"/>
</dbReference>
<dbReference type="InterPro" id="IPR036869">
    <property type="entry name" value="J_dom_sf"/>
</dbReference>